<feature type="domain" description="DUF4005" evidence="6">
    <location>
        <begin position="716"/>
        <end position="791"/>
    </location>
</feature>
<evidence type="ECO:0000259" key="6">
    <source>
        <dbReference type="Pfam" id="PF13178"/>
    </source>
</evidence>
<dbReference type="InterPro" id="IPR027417">
    <property type="entry name" value="P-loop_NTPase"/>
</dbReference>
<organism evidence="7 8">
    <name type="scientific">Dioscorea zingiberensis</name>
    <dbReference type="NCBI Taxonomy" id="325984"/>
    <lineage>
        <taxon>Eukaryota</taxon>
        <taxon>Viridiplantae</taxon>
        <taxon>Streptophyta</taxon>
        <taxon>Embryophyta</taxon>
        <taxon>Tracheophyta</taxon>
        <taxon>Spermatophyta</taxon>
        <taxon>Magnoliopsida</taxon>
        <taxon>Liliopsida</taxon>
        <taxon>Dioscoreales</taxon>
        <taxon>Dioscoreaceae</taxon>
        <taxon>Dioscorea</taxon>
    </lineage>
</organism>
<dbReference type="InterPro" id="IPR000048">
    <property type="entry name" value="IQ_motif_EF-hand-BS"/>
</dbReference>
<sequence length="801" mass="87268">MGKSTSSCLKIITCGGRSGDDSCENEDLASSETKAASENRRWSFRKKSVGHRVLSDNVISEPLSAVYDKETSQATTNNFDSPIHSTIPVKNQVEDKPKETSLFSPDIANSELAEAQPADRKSATDDNFQESSAVVIQSAIRAYLAQRELLKLKNVVKLQAVVRGHIVRRQAVGTLRCVQAIVKMQALVRVRYARLTNERSTAQQHMKLNIDSEKSTHLVNGNLSTKPNKAQSSIQVVISNGFARRLLESAPKQKPIYVKCEPSRPDSAWEWLERWMAVTSSEIQEQGLNGVDNPGLLEDINLVASEASSEVPIADFQTTSMLALNGSAKPEDKVNLITNTSGFEFQHPALNPCQASSSSQKVDQDNSHVEIQDFEMTQLSNANTEHVMQEESNSLSVETSLLQDVTSESRPEFPLDKTEDESHSPKSTNPSEPVEIEGKQFGFGSKRTCNPAFIAVQSKFEELSSSQSNGRSIKSSDQDTVLHSKSDDVQFQEDPLIKSRDYPLSQNSVSYHSKPQTASSECGTEISISSTLDSQEGSEPEGGEIVLGMEAFAKGNHAANDGAVNGANLNVEAIDTSSNIEILQPQKYKGDGSTANLTEAAGTVPSDKQATETTTSVIQAHLEKATDQPGYRLSPEGSPRSPATIMDSNGITSSQNSAIAKSSNKDVISNQNQKSQIIAKRSPSTPTNDSGGRSSTEHSLKDPKNAKRRTSFGIAKPDSVDHEPRLSSSNSLPSYMQATESARAKAHASISPKSSPDVHDKDFARKRHSLPMANGKQDTSPRMQRSTSHAQQNAKERRWQR</sequence>
<evidence type="ECO:0000256" key="5">
    <source>
        <dbReference type="SAM" id="MobiDB-lite"/>
    </source>
</evidence>
<reference evidence="7" key="2">
    <citation type="journal article" date="2022" name="Hortic Res">
        <title>The genome of Dioscorea zingiberensis sheds light on the biosynthesis, origin and evolution of the medicinally important diosgenin saponins.</title>
        <authorList>
            <person name="Li Y."/>
            <person name="Tan C."/>
            <person name="Li Z."/>
            <person name="Guo J."/>
            <person name="Li S."/>
            <person name="Chen X."/>
            <person name="Wang C."/>
            <person name="Dai X."/>
            <person name="Yang H."/>
            <person name="Song W."/>
            <person name="Hou L."/>
            <person name="Xu J."/>
            <person name="Tong Z."/>
            <person name="Xu A."/>
            <person name="Yuan X."/>
            <person name="Wang W."/>
            <person name="Yang Q."/>
            <person name="Chen L."/>
            <person name="Sun Z."/>
            <person name="Wang K."/>
            <person name="Pan B."/>
            <person name="Chen J."/>
            <person name="Bao Y."/>
            <person name="Liu F."/>
            <person name="Qi X."/>
            <person name="Gang D.R."/>
            <person name="Wen J."/>
            <person name="Li J."/>
        </authorList>
    </citation>
    <scope>NUCLEOTIDE SEQUENCE</scope>
    <source>
        <strain evidence="7">Dzin_1.0</strain>
    </source>
</reference>
<evidence type="ECO:0000256" key="1">
    <source>
        <dbReference type="ARBA" id="ARBA00022860"/>
    </source>
</evidence>
<dbReference type="Proteomes" id="UP001085076">
    <property type="component" value="Miscellaneous, Linkage group lg07"/>
</dbReference>
<evidence type="ECO:0000256" key="3">
    <source>
        <dbReference type="ARBA" id="ARBA00024378"/>
    </source>
</evidence>
<dbReference type="AlphaFoldDB" id="A0A9D5H8A4"/>
<feature type="compositionally biased region" description="Polar residues" evidence="5">
    <location>
        <begin position="646"/>
        <end position="694"/>
    </location>
</feature>
<feature type="region of interest" description="Disordered" evidence="5">
    <location>
        <begin position="17"/>
        <end position="37"/>
    </location>
</feature>
<dbReference type="PROSITE" id="PS50096">
    <property type="entry name" value="IQ"/>
    <property type="match status" value="2"/>
</dbReference>
<dbReference type="PANTHER" id="PTHR32295">
    <property type="entry name" value="IQ-DOMAIN 5-RELATED"/>
    <property type="match status" value="1"/>
</dbReference>
<feature type="compositionally biased region" description="Polar residues" evidence="5">
    <location>
        <begin position="464"/>
        <end position="473"/>
    </location>
</feature>
<feature type="compositionally biased region" description="Polar residues" evidence="5">
    <location>
        <begin position="385"/>
        <end position="406"/>
    </location>
</feature>
<keyword evidence="1" id="KW-0112">Calmodulin-binding</keyword>
<dbReference type="SUPFAM" id="SSF52540">
    <property type="entry name" value="P-loop containing nucleoside triphosphate hydrolases"/>
    <property type="match status" value="1"/>
</dbReference>
<comment type="subunit">
    <text evidence="3">Binds to multiple calmodulin (CaM) in the presence of Ca(2+) and CaM-like proteins.</text>
</comment>
<feature type="compositionally biased region" description="Basic and acidic residues" evidence="5">
    <location>
        <begin position="695"/>
        <end position="705"/>
    </location>
</feature>
<dbReference type="Pfam" id="PF00612">
    <property type="entry name" value="IQ"/>
    <property type="match status" value="2"/>
</dbReference>
<dbReference type="Gene3D" id="1.20.5.190">
    <property type="match status" value="1"/>
</dbReference>
<reference evidence="7" key="1">
    <citation type="submission" date="2021-03" db="EMBL/GenBank/DDBJ databases">
        <authorList>
            <person name="Li Z."/>
            <person name="Yang C."/>
        </authorList>
    </citation>
    <scope>NUCLEOTIDE SEQUENCE</scope>
    <source>
        <strain evidence="7">Dzin_1.0</strain>
        <tissue evidence="7">Leaf</tissue>
    </source>
</reference>
<comment type="caution">
    <text evidence="7">The sequence shown here is derived from an EMBL/GenBank/DDBJ whole genome shotgun (WGS) entry which is preliminary data.</text>
</comment>
<feature type="compositionally biased region" description="Polar residues" evidence="5">
    <location>
        <begin position="726"/>
        <end position="740"/>
    </location>
</feature>
<dbReference type="SMART" id="SM00015">
    <property type="entry name" value="IQ"/>
    <property type="match status" value="2"/>
</dbReference>
<name>A0A9D5H8A4_9LILI</name>
<protein>
    <recommendedName>
        <fullName evidence="6">DUF4005 domain-containing protein</fullName>
    </recommendedName>
</protein>
<dbReference type="PANTHER" id="PTHR32295:SF154">
    <property type="entry name" value="PROTEIN IQ-DOMAIN 32"/>
    <property type="match status" value="1"/>
</dbReference>
<feature type="compositionally biased region" description="Basic and acidic residues" evidence="5">
    <location>
        <begin position="407"/>
        <end position="424"/>
    </location>
</feature>
<evidence type="ECO:0000313" key="7">
    <source>
        <dbReference type="EMBL" id="KAJ0966945.1"/>
    </source>
</evidence>
<evidence type="ECO:0000313" key="8">
    <source>
        <dbReference type="Proteomes" id="UP001085076"/>
    </source>
</evidence>
<feature type="region of interest" description="Disordered" evidence="5">
    <location>
        <begin position="385"/>
        <end position="443"/>
    </location>
</feature>
<proteinExistence type="inferred from homology"/>
<feature type="compositionally biased region" description="Polar residues" evidence="5">
    <location>
        <begin position="606"/>
        <end position="618"/>
    </location>
</feature>
<evidence type="ECO:0000256" key="4">
    <source>
        <dbReference type="ARBA" id="ARBA00045534"/>
    </source>
</evidence>
<feature type="compositionally biased region" description="Polar residues" evidence="5">
    <location>
        <begin position="504"/>
        <end position="535"/>
    </location>
</feature>
<comment type="similarity">
    <text evidence="2">Belongs to the IQD family.</text>
</comment>
<feature type="compositionally biased region" description="Polar residues" evidence="5">
    <location>
        <begin position="776"/>
        <end position="793"/>
    </location>
</feature>
<dbReference type="InterPro" id="IPR025064">
    <property type="entry name" value="DUF4005"/>
</dbReference>
<keyword evidence="8" id="KW-1185">Reference proteome</keyword>
<comment type="function">
    <text evidence="4">May be involved in cooperative interactions with calmodulins or calmodulin-like proteins. Recruits calmodulin proteins to microtubules, thus being a potential scaffold in cellular signaling and trafficking. May associate with nucleic acids and regulate gene expression at the transcriptional or post-transcriptional level.</text>
</comment>
<evidence type="ECO:0000256" key="2">
    <source>
        <dbReference type="ARBA" id="ARBA00024341"/>
    </source>
</evidence>
<dbReference type="OrthoDB" id="1747078at2759"/>
<dbReference type="Pfam" id="PF13178">
    <property type="entry name" value="DUF4005"/>
    <property type="match status" value="1"/>
</dbReference>
<feature type="compositionally biased region" description="Basic and acidic residues" evidence="5">
    <location>
        <begin position="474"/>
        <end position="488"/>
    </location>
</feature>
<dbReference type="EMBL" id="JAGGNH010000007">
    <property type="protein sequence ID" value="KAJ0966945.1"/>
    <property type="molecule type" value="Genomic_DNA"/>
</dbReference>
<accession>A0A9D5H8A4</accession>
<dbReference type="GO" id="GO:0005516">
    <property type="term" value="F:calmodulin binding"/>
    <property type="evidence" value="ECO:0007669"/>
    <property type="project" value="UniProtKB-KW"/>
</dbReference>
<feature type="region of interest" description="Disordered" evidence="5">
    <location>
        <begin position="464"/>
        <end position="542"/>
    </location>
</feature>
<feature type="region of interest" description="Disordered" evidence="5">
    <location>
        <begin position="589"/>
        <end position="801"/>
    </location>
</feature>
<gene>
    <name evidence="7" type="ORF">J5N97_023862</name>
</gene>